<protein>
    <submittedName>
        <fullName evidence="1">Uncharacterized protein</fullName>
    </submittedName>
</protein>
<organism evidence="1 2">
    <name type="scientific">Neptuniibacter caesariensis</name>
    <dbReference type="NCBI Taxonomy" id="207954"/>
    <lineage>
        <taxon>Bacteria</taxon>
        <taxon>Pseudomonadati</taxon>
        <taxon>Pseudomonadota</taxon>
        <taxon>Gammaproteobacteria</taxon>
        <taxon>Oceanospirillales</taxon>
        <taxon>Oceanospirillaceae</taxon>
        <taxon>Neptuniibacter</taxon>
    </lineage>
</organism>
<dbReference type="AlphaFoldDB" id="A0A7U8GT30"/>
<dbReference type="Proteomes" id="UP000002171">
    <property type="component" value="Unassembled WGS sequence"/>
</dbReference>
<evidence type="ECO:0000313" key="1">
    <source>
        <dbReference type="EMBL" id="EAR61852.1"/>
    </source>
</evidence>
<dbReference type="EMBL" id="AAOW01000005">
    <property type="protein sequence ID" value="EAR61852.1"/>
    <property type="molecule type" value="Genomic_DNA"/>
</dbReference>
<keyword evidence="2" id="KW-1185">Reference proteome</keyword>
<name>A0A7U8GT30_NEPCE</name>
<gene>
    <name evidence="1" type="ORF">MED92_02853</name>
</gene>
<sequence length="131" mass="15263">MKVATYVLAVKHGEEGQMELASKGKRNFDMPVCFTPEYASHLFHFSESRVCCDEGDSVYLLKGEVDISKISTEEDFPEAFKMLLKEEENLQEWTVLRQKSAECVNSKAYKQRVREDLERTHRLLQINRVLM</sequence>
<evidence type="ECO:0000313" key="2">
    <source>
        <dbReference type="Proteomes" id="UP000002171"/>
    </source>
</evidence>
<reference evidence="1 2" key="1">
    <citation type="submission" date="2006-02" db="EMBL/GenBank/DDBJ databases">
        <authorList>
            <person name="Pinhassi J."/>
            <person name="Pedros-Alio C."/>
            <person name="Ferriera S."/>
            <person name="Johnson J."/>
            <person name="Kravitz S."/>
            <person name="Halpern A."/>
            <person name="Remington K."/>
            <person name="Beeson K."/>
            <person name="Tran B."/>
            <person name="Rogers Y.-H."/>
            <person name="Friedman R."/>
            <person name="Venter J.C."/>
        </authorList>
    </citation>
    <scope>NUCLEOTIDE SEQUENCE [LARGE SCALE GENOMIC DNA]</scope>
    <source>
        <strain evidence="1 2">MED92</strain>
    </source>
</reference>
<comment type="caution">
    <text evidence="1">The sequence shown here is derived from an EMBL/GenBank/DDBJ whole genome shotgun (WGS) entry which is preliminary data.</text>
</comment>
<dbReference type="RefSeq" id="WP_007022587.1">
    <property type="nucleotide sequence ID" value="NZ_CH724127.1"/>
</dbReference>
<dbReference type="OrthoDB" id="6123569at2"/>
<proteinExistence type="predicted"/>
<accession>A0A7U8GT30</accession>